<feature type="signal peptide" evidence="1">
    <location>
        <begin position="1"/>
        <end position="26"/>
    </location>
</feature>
<dbReference type="RefSeq" id="WP_165182527.1">
    <property type="nucleotide sequence ID" value="NZ_JAAKZI010000022.1"/>
</dbReference>
<dbReference type="Gene3D" id="3.30.10.20">
    <property type="match status" value="1"/>
</dbReference>
<proteinExistence type="predicted"/>
<protein>
    <submittedName>
        <fullName evidence="3">PASTA domain-containing protein</fullName>
    </submittedName>
</protein>
<evidence type="ECO:0000313" key="4">
    <source>
        <dbReference type="Proteomes" id="UP000479226"/>
    </source>
</evidence>
<evidence type="ECO:0000259" key="2">
    <source>
        <dbReference type="Pfam" id="PF03793"/>
    </source>
</evidence>
<feature type="domain" description="PASTA" evidence="2">
    <location>
        <begin position="46"/>
        <end position="111"/>
    </location>
</feature>
<sequence length="124" mass="12941">MRKIIQLSAAAILVATLAACGTNAPAATSSGTPSETTAATQAKRAVPNVVGMTYQEAYETLVKENFFAQLVDKTGARWIEGNPWADAKVASTDPAAGTMTDASYVKVALTVTQEEYAKQGKAAK</sequence>
<name>A0ABX0DBK0_9MICC</name>
<feature type="chain" id="PRO_5047464911" evidence="1">
    <location>
        <begin position="27"/>
        <end position="124"/>
    </location>
</feature>
<dbReference type="InterPro" id="IPR005543">
    <property type="entry name" value="PASTA_dom"/>
</dbReference>
<evidence type="ECO:0000256" key="1">
    <source>
        <dbReference type="SAM" id="SignalP"/>
    </source>
</evidence>
<evidence type="ECO:0000313" key="3">
    <source>
        <dbReference type="EMBL" id="NGN84297.1"/>
    </source>
</evidence>
<organism evidence="3 4">
    <name type="scientific">Arthrobacter silviterrae</name>
    <dbReference type="NCBI Taxonomy" id="2026658"/>
    <lineage>
        <taxon>Bacteria</taxon>
        <taxon>Bacillati</taxon>
        <taxon>Actinomycetota</taxon>
        <taxon>Actinomycetes</taxon>
        <taxon>Micrococcales</taxon>
        <taxon>Micrococcaceae</taxon>
        <taxon>Arthrobacter</taxon>
    </lineage>
</organism>
<dbReference type="Proteomes" id="UP000479226">
    <property type="component" value="Unassembled WGS sequence"/>
</dbReference>
<reference evidence="3 4" key="1">
    <citation type="submission" date="2020-02" db="EMBL/GenBank/DDBJ databases">
        <title>Genome sequence of the type strain DSM 27180 of Arthrobacter silviterrae.</title>
        <authorList>
            <person name="Gao J."/>
            <person name="Sun J."/>
        </authorList>
    </citation>
    <scope>NUCLEOTIDE SEQUENCE [LARGE SCALE GENOMIC DNA]</scope>
    <source>
        <strain evidence="3 4">DSM 27180</strain>
    </source>
</reference>
<dbReference type="PROSITE" id="PS51257">
    <property type="entry name" value="PROKAR_LIPOPROTEIN"/>
    <property type="match status" value="1"/>
</dbReference>
<dbReference type="CDD" id="cd06577">
    <property type="entry name" value="PASTA_pknB"/>
    <property type="match status" value="1"/>
</dbReference>
<comment type="caution">
    <text evidence="3">The sequence shown here is derived from an EMBL/GenBank/DDBJ whole genome shotgun (WGS) entry which is preliminary data.</text>
</comment>
<gene>
    <name evidence="3" type="ORF">G6N77_12645</name>
</gene>
<keyword evidence="4" id="KW-1185">Reference proteome</keyword>
<accession>A0ABX0DBK0</accession>
<dbReference type="EMBL" id="JAAKZI010000022">
    <property type="protein sequence ID" value="NGN84297.1"/>
    <property type="molecule type" value="Genomic_DNA"/>
</dbReference>
<keyword evidence="1" id="KW-0732">Signal</keyword>
<dbReference type="Pfam" id="PF03793">
    <property type="entry name" value="PASTA"/>
    <property type="match status" value="1"/>
</dbReference>